<evidence type="ECO:0000256" key="4">
    <source>
        <dbReference type="ARBA" id="ARBA00023242"/>
    </source>
</evidence>
<keyword evidence="2" id="KW-0238">DNA-binding</keyword>
<evidence type="ECO:0000313" key="8">
    <source>
        <dbReference type="Proteomes" id="UP000604825"/>
    </source>
</evidence>
<evidence type="ECO:0000259" key="5">
    <source>
        <dbReference type="PROSITE" id="PS51293"/>
    </source>
</evidence>
<keyword evidence="3" id="KW-0804">Transcription</keyword>
<dbReference type="EMBL" id="CAJGYO010000001">
    <property type="protein sequence ID" value="CAD6206114.1"/>
    <property type="molecule type" value="Genomic_DNA"/>
</dbReference>
<dbReference type="SUPFAM" id="SSF46689">
    <property type="entry name" value="Homeodomain-like"/>
    <property type="match status" value="1"/>
</dbReference>
<dbReference type="InterPro" id="IPR001005">
    <property type="entry name" value="SANT/Myb"/>
</dbReference>
<dbReference type="AlphaFoldDB" id="A0A811MKZ4"/>
<dbReference type="SMART" id="SM00717">
    <property type="entry name" value="SANT"/>
    <property type="match status" value="1"/>
</dbReference>
<keyword evidence="4" id="KW-0539">Nucleus</keyword>
<organism evidence="7 8">
    <name type="scientific">Miscanthus lutarioriparius</name>
    <dbReference type="NCBI Taxonomy" id="422564"/>
    <lineage>
        <taxon>Eukaryota</taxon>
        <taxon>Viridiplantae</taxon>
        <taxon>Streptophyta</taxon>
        <taxon>Embryophyta</taxon>
        <taxon>Tracheophyta</taxon>
        <taxon>Spermatophyta</taxon>
        <taxon>Magnoliopsida</taxon>
        <taxon>Liliopsida</taxon>
        <taxon>Poales</taxon>
        <taxon>Poaceae</taxon>
        <taxon>PACMAD clade</taxon>
        <taxon>Panicoideae</taxon>
        <taxon>Andropogonodae</taxon>
        <taxon>Andropogoneae</taxon>
        <taxon>Saccharinae</taxon>
        <taxon>Miscanthus</taxon>
    </lineage>
</organism>
<dbReference type="Pfam" id="PF24904">
    <property type="entry name" value="RVE6"/>
    <property type="match status" value="1"/>
</dbReference>
<dbReference type="Pfam" id="PF00249">
    <property type="entry name" value="Myb_DNA-binding"/>
    <property type="match status" value="1"/>
</dbReference>
<dbReference type="InterPro" id="IPR009057">
    <property type="entry name" value="Homeodomain-like_sf"/>
</dbReference>
<name>A0A811MKZ4_9POAL</name>
<dbReference type="NCBIfam" id="TIGR01557">
    <property type="entry name" value="myb_SHAQKYF"/>
    <property type="match status" value="1"/>
</dbReference>
<dbReference type="CDD" id="cd00167">
    <property type="entry name" value="SANT"/>
    <property type="match status" value="1"/>
</dbReference>
<dbReference type="OrthoDB" id="118550at2759"/>
<dbReference type="Gene3D" id="1.10.10.60">
    <property type="entry name" value="Homeodomain-like"/>
    <property type="match status" value="1"/>
</dbReference>
<dbReference type="PANTHER" id="PTHR12802">
    <property type="entry name" value="SWI/SNF COMPLEX-RELATED"/>
    <property type="match status" value="1"/>
</dbReference>
<protein>
    <submittedName>
        <fullName evidence="7">Uncharacterized protein</fullName>
    </submittedName>
</protein>
<accession>A0A811MKZ4</accession>
<sequence>MAAAVKSSAGMVGKKSRKPYVMTRPRERWTADEHDRFLHALLVFSCDWKRVQAFVATKTATQIRSHAQKHFLRAEKKLGLAAAPHPRSSAGAGYRQQRPLTGCPARWCADDGASAPDVETVQLPLSPDDLHFAQVYRFVGDIFGSGASRPVEAQLQRLLGADPVIVDTILRVLANLEDNFSL</sequence>
<evidence type="ECO:0000256" key="1">
    <source>
        <dbReference type="ARBA" id="ARBA00023015"/>
    </source>
</evidence>
<comment type="caution">
    <text evidence="7">The sequence shown here is derived from an EMBL/GenBank/DDBJ whole genome shotgun (WGS) entry which is preliminary data.</text>
</comment>
<evidence type="ECO:0000259" key="6">
    <source>
        <dbReference type="PROSITE" id="PS51294"/>
    </source>
</evidence>
<evidence type="ECO:0000313" key="7">
    <source>
        <dbReference type="EMBL" id="CAD6206114.1"/>
    </source>
</evidence>
<dbReference type="Proteomes" id="UP000604825">
    <property type="component" value="Unassembled WGS sequence"/>
</dbReference>
<feature type="domain" description="SANT" evidence="5">
    <location>
        <begin position="24"/>
        <end position="75"/>
    </location>
</feature>
<dbReference type="InterPro" id="IPR017884">
    <property type="entry name" value="SANT_dom"/>
</dbReference>
<dbReference type="PROSITE" id="PS51293">
    <property type="entry name" value="SANT"/>
    <property type="match status" value="1"/>
</dbReference>
<keyword evidence="1" id="KW-0805">Transcription regulation</keyword>
<gene>
    <name evidence="7" type="ORF">NCGR_LOCUS3855</name>
</gene>
<evidence type="ECO:0000256" key="3">
    <source>
        <dbReference type="ARBA" id="ARBA00023163"/>
    </source>
</evidence>
<dbReference type="GO" id="GO:0003677">
    <property type="term" value="F:DNA binding"/>
    <property type="evidence" value="ECO:0007669"/>
    <property type="project" value="UniProtKB-KW"/>
</dbReference>
<dbReference type="InterPro" id="IPR017930">
    <property type="entry name" value="Myb_dom"/>
</dbReference>
<evidence type="ECO:0000256" key="2">
    <source>
        <dbReference type="ARBA" id="ARBA00023125"/>
    </source>
</evidence>
<dbReference type="PROSITE" id="PS51294">
    <property type="entry name" value="HTH_MYB"/>
    <property type="match status" value="1"/>
</dbReference>
<dbReference type="PANTHER" id="PTHR12802:SF146">
    <property type="entry name" value="PROTEIN REVEILLE 3"/>
    <property type="match status" value="1"/>
</dbReference>
<proteinExistence type="predicted"/>
<dbReference type="InterPro" id="IPR006447">
    <property type="entry name" value="Myb_dom_plants"/>
</dbReference>
<keyword evidence="8" id="KW-1185">Reference proteome</keyword>
<feature type="domain" description="HTH myb-type" evidence="6">
    <location>
        <begin position="26"/>
        <end position="75"/>
    </location>
</feature>
<reference evidence="7" key="1">
    <citation type="submission" date="2020-10" db="EMBL/GenBank/DDBJ databases">
        <authorList>
            <person name="Han B."/>
            <person name="Lu T."/>
            <person name="Zhao Q."/>
            <person name="Huang X."/>
            <person name="Zhao Y."/>
        </authorList>
    </citation>
    <scope>NUCLEOTIDE SEQUENCE</scope>
</reference>